<dbReference type="GO" id="GO:0043138">
    <property type="term" value="F:3'-5' DNA helicase activity"/>
    <property type="evidence" value="ECO:0007669"/>
    <property type="project" value="TreeGrafter"/>
</dbReference>
<evidence type="ECO:0000256" key="4">
    <source>
        <dbReference type="ARBA" id="ARBA00022840"/>
    </source>
</evidence>
<dbReference type="InterPro" id="IPR014017">
    <property type="entry name" value="DNA_helicase_UvrD-like_C"/>
</dbReference>
<sequence>MAELIPTLNTCLSKMTAGEKRFAQRVENLLEDDYICWYDIPVGRQRRYPDFIILHPARGLLFLEVKDWKLDTIRNIDASRVELLTSKGIETTSNPIEQVRQCSYQVIDKLKRDNLLINQDGKYKGNLCLPYGYGVVLTNITRIQLDRAIPLDAQDSVLPHHLVICKDEMVSTIDPEKFQTKLWNMFNYKFGNQLSLPQIDRIRWHLFPEIRISTSEQQTLLPLEDTNELINPNDHIPEIIKIMDIQQEQLARSLGDGHRVIHGVAGSGKTLILGYRCLHLAEQLKKPILVLCFNITLAARLRSFINDKGIAGQVQVYHFHDWCGQQIKTYNLDIQKGEAPYWERQVETVIEGVEKGNIPKGQYGALLIDEGHDFEAEWLTLITQMIDPETNSLLLLYDDAQSIYKKKSNLDFSLASVGIQAQGRTTVLRLNYRNTREILSFSYQFAKQYFDNSDTKEIPLIHPESAGITGSHPVVKKFSTMDQEVEYAIKCLVHWKQNGYAWSDIAIIYPCKHIGKKVAEALKTRSIPHILLATSEHKKQYNPINDVVNVLPIPSSKGLEFKTVVILNSSNIPKKSDNRSEDIRRLYVGMTRATHNLLATYHKENELSESLEAAAISINK</sequence>
<reference evidence="8 9" key="1">
    <citation type="journal article" date="2012" name="J. Bacteriol.">
        <title>Draft Genome Sequence of Vibrio fischeri SR5, a Strain Isolated from the Light Organ of the Mediterranean Squid Sepiola robusta.</title>
        <authorList>
            <person name="Gyllborg M.C."/>
            <person name="Sahl J.W."/>
            <person name="Cronin D.C.III."/>
            <person name="Rasko D.A."/>
            <person name="Mandel M.J."/>
        </authorList>
    </citation>
    <scope>NUCLEOTIDE SEQUENCE [LARGE SCALE GENOMIC DNA]</scope>
    <source>
        <strain evidence="8 9">SR5</strain>
    </source>
</reference>
<organism evidence="8 9">
    <name type="scientific">Aliivibrio fischeri SR5</name>
    <dbReference type="NCBI Taxonomy" id="1088719"/>
    <lineage>
        <taxon>Bacteria</taxon>
        <taxon>Pseudomonadati</taxon>
        <taxon>Pseudomonadota</taxon>
        <taxon>Gammaproteobacteria</taxon>
        <taxon>Vibrionales</taxon>
        <taxon>Vibrionaceae</taxon>
        <taxon>Aliivibrio</taxon>
    </lineage>
</organism>
<dbReference type="GO" id="GO:0003677">
    <property type="term" value="F:DNA binding"/>
    <property type="evidence" value="ECO:0007669"/>
    <property type="project" value="InterPro"/>
</dbReference>
<proteinExistence type="predicted"/>
<keyword evidence="4" id="KW-0067">ATP-binding</keyword>
<dbReference type="Proteomes" id="UP000004521">
    <property type="component" value="Chromosome II"/>
</dbReference>
<gene>
    <name evidence="8" type="ORF">VFSR5_A0154</name>
</gene>
<evidence type="ECO:0000256" key="1">
    <source>
        <dbReference type="ARBA" id="ARBA00022741"/>
    </source>
</evidence>
<dbReference type="InterPro" id="IPR011528">
    <property type="entry name" value="NERD"/>
</dbReference>
<keyword evidence="3 8" id="KW-0347">Helicase</keyword>
<dbReference type="GO" id="GO:0005524">
    <property type="term" value="F:ATP binding"/>
    <property type="evidence" value="ECO:0007669"/>
    <property type="project" value="UniProtKB-KW"/>
</dbReference>
<evidence type="ECO:0000313" key="8">
    <source>
        <dbReference type="EMBL" id="EHN68857.1"/>
    </source>
</evidence>
<dbReference type="InterPro" id="IPR000212">
    <property type="entry name" value="DNA_helicase_UvrD/REP"/>
</dbReference>
<dbReference type="GO" id="GO:0016787">
    <property type="term" value="F:hydrolase activity"/>
    <property type="evidence" value="ECO:0007669"/>
    <property type="project" value="UniProtKB-KW"/>
</dbReference>
<feature type="domain" description="NERD" evidence="6">
    <location>
        <begin position="17"/>
        <end position="111"/>
    </location>
</feature>
<keyword evidence="1" id="KW-0547">Nucleotide-binding</keyword>
<accession>A0AAV3EQ88</accession>
<feature type="domain" description="UvrD-like helicase C-terminal" evidence="7">
    <location>
        <begin position="427"/>
        <end position="532"/>
    </location>
</feature>
<comment type="caution">
    <text evidence="8">The sequence shown here is derived from an EMBL/GenBank/DDBJ whole genome shotgun (WGS) entry which is preliminary data.</text>
</comment>
<dbReference type="Pfam" id="PF08378">
    <property type="entry name" value="NERD"/>
    <property type="match status" value="1"/>
</dbReference>
<protein>
    <recommendedName>
        <fullName evidence="5">DNA 3'-5' helicase II</fullName>
    </recommendedName>
</protein>
<name>A0AAV3EQ88_ALIFS</name>
<dbReference type="Gene3D" id="3.40.50.300">
    <property type="entry name" value="P-loop containing nucleotide triphosphate hydrolases"/>
    <property type="match status" value="2"/>
</dbReference>
<dbReference type="SUPFAM" id="SSF52540">
    <property type="entry name" value="P-loop containing nucleoside triphosphate hydrolases"/>
    <property type="match status" value="1"/>
</dbReference>
<dbReference type="Pfam" id="PF13361">
    <property type="entry name" value="UvrD_C"/>
    <property type="match status" value="2"/>
</dbReference>
<evidence type="ECO:0000259" key="6">
    <source>
        <dbReference type="Pfam" id="PF08378"/>
    </source>
</evidence>
<dbReference type="InterPro" id="IPR027417">
    <property type="entry name" value="P-loop_NTPase"/>
</dbReference>
<dbReference type="EMBL" id="AHIH01000010">
    <property type="protein sequence ID" value="EHN68857.1"/>
    <property type="molecule type" value="Genomic_DNA"/>
</dbReference>
<dbReference type="PANTHER" id="PTHR11070">
    <property type="entry name" value="UVRD / RECB / PCRA DNA HELICASE FAMILY MEMBER"/>
    <property type="match status" value="1"/>
</dbReference>
<evidence type="ECO:0000259" key="7">
    <source>
        <dbReference type="Pfam" id="PF13361"/>
    </source>
</evidence>
<dbReference type="RefSeq" id="WP_005421945.1">
    <property type="nucleotide sequence ID" value="NZ_CM001401.1"/>
</dbReference>
<feature type="domain" description="UvrD-like helicase C-terminal" evidence="7">
    <location>
        <begin position="537"/>
        <end position="603"/>
    </location>
</feature>
<dbReference type="AlphaFoldDB" id="A0AAV3EQ88"/>
<evidence type="ECO:0000256" key="5">
    <source>
        <dbReference type="ARBA" id="ARBA00034923"/>
    </source>
</evidence>
<dbReference type="Pfam" id="PF13245">
    <property type="entry name" value="AAA_19"/>
    <property type="match status" value="1"/>
</dbReference>
<evidence type="ECO:0000256" key="3">
    <source>
        <dbReference type="ARBA" id="ARBA00022806"/>
    </source>
</evidence>
<dbReference type="GO" id="GO:0000725">
    <property type="term" value="P:recombinational repair"/>
    <property type="evidence" value="ECO:0007669"/>
    <property type="project" value="TreeGrafter"/>
</dbReference>
<dbReference type="PANTHER" id="PTHR11070:SF2">
    <property type="entry name" value="ATP-DEPENDENT DNA HELICASE SRS2"/>
    <property type="match status" value="1"/>
</dbReference>
<evidence type="ECO:0000256" key="2">
    <source>
        <dbReference type="ARBA" id="ARBA00022801"/>
    </source>
</evidence>
<evidence type="ECO:0000313" key="9">
    <source>
        <dbReference type="Proteomes" id="UP000004521"/>
    </source>
</evidence>
<keyword evidence="2" id="KW-0378">Hydrolase</keyword>